<evidence type="ECO:0000313" key="8">
    <source>
        <dbReference type="EMBL" id="CAB4741441.1"/>
    </source>
</evidence>
<evidence type="ECO:0000256" key="4">
    <source>
        <dbReference type="ARBA" id="ARBA00022857"/>
    </source>
</evidence>
<dbReference type="PANTHER" id="PTHR43303:SF4">
    <property type="entry name" value="NADPH DEHYDROGENASE C23G7.10C-RELATED"/>
    <property type="match status" value="1"/>
</dbReference>
<reference evidence="11" key="1">
    <citation type="submission" date="2020-05" db="EMBL/GenBank/DDBJ databases">
        <authorList>
            <person name="Chiriac C."/>
            <person name="Salcher M."/>
            <person name="Ghai R."/>
            <person name="Kavagutti S V."/>
        </authorList>
    </citation>
    <scope>NUCLEOTIDE SEQUENCE</scope>
</reference>
<dbReference type="SUPFAM" id="SSF51395">
    <property type="entry name" value="FMN-linked oxidoreductases"/>
    <property type="match status" value="1"/>
</dbReference>
<evidence type="ECO:0000256" key="2">
    <source>
        <dbReference type="ARBA" id="ARBA00022630"/>
    </source>
</evidence>
<dbReference type="Pfam" id="PF00724">
    <property type="entry name" value="Oxidored_FMN"/>
    <property type="match status" value="1"/>
</dbReference>
<keyword evidence="2" id="KW-0285">Flavoprotein</keyword>
<evidence type="ECO:0000259" key="6">
    <source>
        <dbReference type="Pfam" id="PF00724"/>
    </source>
</evidence>
<feature type="domain" description="NADH:flavin oxidoreductase/NADH oxidase N-terminal" evidence="6">
    <location>
        <begin position="5"/>
        <end position="338"/>
    </location>
</feature>
<protein>
    <submittedName>
        <fullName evidence="11">Unannotated protein</fullName>
    </submittedName>
</protein>
<dbReference type="InterPro" id="IPR013785">
    <property type="entry name" value="Aldolase_TIM"/>
</dbReference>
<gene>
    <name evidence="7" type="ORF">UFOPK2289_00133</name>
    <name evidence="8" type="ORF">UFOPK2822_00216</name>
    <name evidence="9" type="ORF">UFOPK3346_00632</name>
    <name evidence="10" type="ORF">UFOPK3670_00687</name>
    <name evidence="11" type="ORF">UFOPK4308_00753</name>
</gene>
<keyword evidence="3" id="KW-0288">FMN</keyword>
<dbReference type="EMBL" id="CAFBQL010000004">
    <property type="protein sequence ID" value="CAB5057557.1"/>
    <property type="molecule type" value="Genomic_DNA"/>
</dbReference>
<name>A0A6J7TYD7_9ZZZZ</name>
<dbReference type="EMBL" id="CAFBMV010000004">
    <property type="protein sequence ID" value="CAB4921392.1"/>
    <property type="molecule type" value="Genomic_DNA"/>
</dbReference>
<comment type="cofactor">
    <cofactor evidence="1">
        <name>FMN</name>
        <dbReference type="ChEBI" id="CHEBI:58210"/>
    </cofactor>
</comment>
<dbReference type="EMBL" id="CAEZZC010000002">
    <property type="protein sequence ID" value="CAB4741441.1"/>
    <property type="molecule type" value="Genomic_DNA"/>
</dbReference>
<dbReference type="InterPro" id="IPR001155">
    <property type="entry name" value="OxRdtase_FMN_N"/>
</dbReference>
<evidence type="ECO:0000313" key="10">
    <source>
        <dbReference type="EMBL" id="CAB4921392.1"/>
    </source>
</evidence>
<dbReference type="CDD" id="cd02932">
    <property type="entry name" value="OYE_YqiM_FMN"/>
    <property type="match status" value="1"/>
</dbReference>
<keyword evidence="4" id="KW-0521">NADP</keyword>
<evidence type="ECO:0000313" key="7">
    <source>
        <dbReference type="EMBL" id="CAB4656239.1"/>
    </source>
</evidence>
<accession>A0A6J7TYD7</accession>
<keyword evidence="5" id="KW-0560">Oxidoreductase</keyword>
<dbReference type="InterPro" id="IPR044152">
    <property type="entry name" value="YqjM-like"/>
</dbReference>
<dbReference type="GO" id="GO:0003959">
    <property type="term" value="F:NADPH dehydrogenase activity"/>
    <property type="evidence" value="ECO:0007669"/>
    <property type="project" value="InterPro"/>
</dbReference>
<dbReference type="GO" id="GO:0050661">
    <property type="term" value="F:NADP binding"/>
    <property type="evidence" value="ECO:0007669"/>
    <property type="project" value="InterPro"/>
</dbReference>
<dbReference type="Gene3D" id="3.20.20.70">
    <property type="entry name" value="Aldolase class I"/>
    <property type="match status" value="1"/>
</dbReference>
<evidence type="ECO:0000256" key="1">
    <source>
        <dbReference type="ARBA" id="ARBA00001917"/>
    </source>
</evidence>
<sequence>MANSIFDSLKIRDMEFSNRVWVSPMCQYSSIDGVVGEWHRIHLGAFASGGAGLVMVEATGVVPEGRISTGCPGLWSDKHAEAFAPMVNFAHSMGTRIGIQLAHAGRKGSTLLPWDDHVIATSDEGGWITDAPSAISYQDFPVPHAMTVDEIHALTEKFVQAAQRALKVGFDVLELHAAHGYLFHQFMSPLSNERSDEYGGSLENRIRFLCEVATKVRAIVPASHPLFVRISATDWVDGGWSLEDSIELAKALKVIGVDLLDVSTGGLVHYAKITTGPGYQVRFAEEIKKETGILTSAVGLITDAPQAEQILQSDQADAVMLGRAMLRDPHWPMAAAEELGVRIVWQKQFERARRIAPRPSPQ</sequence>
<dbReference type="EMBL" id="CAEZWT010000002">
    <property type="protein sequence ID" value="CAB4656239.1"/>
    <property type="molecule type" value="Genomic_DNA"/>
</dbReference>
<organism evidence="11">
    <name type="scientific">freshwater metagenome</name>
    <dbReference type="NCBI Taxonomy" id="449393"/>
    <lineage>
        <taxon>unclassified sequences</taxon>
        <taxon>metagenomes</taxon>
        <taxon>ecological metagenomes</taxon>
    </lineage>
</organism>
<evidence type="ECO:0000256" key="3">
    <source>
        <dbReference type="ARBA" id="ARBA00022643"/>
    </source>
</evidence>
<dbReference type="PANTHER" id="PTHR43303">
    <property type="entry name" value="NADPH DEHYDROGENASE C23G7.10C-RELATED"/>
    <property type="match status" value="1"/>
</dbReference>
<proteinExistence type="predicted"/>
<evidence type="ECO:0000313" key="11">
    <source>
        <dbReference type="EMBL" id="CAB5057557.1"/>
    </source>
</evidence>
<dbReference type="AlphaFoldDB" id="A0A6J7TYD7"/>
<dbReference type="GO" id="GO:0010181">
    <property type="term" value="F:FMN binding"/>
    <property type="evidence" value="ECO:0007669"/>
    <property type="project" value="InterPro"/>
</dbReference>
<evidence type="ECO:0000313" key="9">
    <source>
        <dbReference type="EMBL" id="CAB4863937.1"/>
    </source>
</evidence>
<dbReference type="EMBL" id="CAFBLE010000004">
    <property type="protein sequence ID" value="CAB4863937.1"/>
    <property type="molecule type" value="Genomic_DNA"/>
</dbReference>
<evidence type="ECO:0000256" key="5">
    <source>
        <dbReference type="ARBA" id="ARBA00023002"/>
    </source>
</evidence>